<name>A0AC34QK83_9BILA</name>
<evidence type="ECO:0000313" key="2">
    <source>
        <dbReference type="WBParaSite" id="JU765_v2.g17175.t1"/>
    </source>
</evidence>
<proteinExistence type="predicted"/>
<dbReference type="Proteomes" id="UP000887576">
    <property type="component" value="Unplaced"/>
</dbReference>
<organism evidence="1 2">
    <name type="scientific">Panagrolaimus sp. JU765</name>
    <dbReference type="NCBI Taxonomy" id="591449"/>
    <lineage>
        <taxon>Eukaryota</taxon>
        <taxon>Metazoa</taxon>
        <taxon>Ecdysozoa</taxon>
        <taxon>Nematoda</taxon>
        <taxon>Chromadorea</taxon>
        <taxon>Rhabditida</taxon>
        <taxon>Tylenchina</taxon>
        <taxon>Panagrolaimomorpha</taxon>
        <taxon>Panagrolaimoidea</taxon>
        <taxon>Panagrolaimidae</taxon>
        <taxon>Panagrolaimus</taxon>
    </lineage>
</organism>
<evidence type="ECO:0000313" key="1">
    <source>
        <dbReference type="Proteomes" id="UP000887576"/>
    </source>
</evidence>
<sequence>MTSDDKPQREVVKINNINDFVLPSANCVKIPSNPQPSTQTTGVVALRTRKKERITLEKKEIKPVKINLSDCLACNACVTNSEDLF</sequence>
<accession>A0AC34QK83</accession>
<dbReference type="WBParaSite" id="JU765_v2.g17175.t1">
    <property type="protein sequence ID" value="JU765_v2.g17175.t1"/>
    <property type="gene ID" value="JU765_v2.g17175"/>
</dbReference>
<reference evidence="2" key="1">
    <citation type="submission" date="2022-11" db="UniProtKB">
        <authorList>
            <consortium name="WormBaseParasite"/>
        </authorList>
    </citation>
    <scope>IDENTIFICATION</scope>
</reference>
<protein>
    <submittedName>
        <fullName evidence="2">4Fe-4S ferredoxin-type domain-containing protein</fullName>
    </submittedName>
</protein>